<name>A0A238J1P6_9RHOB</name>
<keyword evidence="2" id="KW-1185">Reference proteome</keyword>
<reference evidence="1 2" key="1">
    <citation type="submission" date="2017-05" db="EMBL/GenBank/DDBJ databases">
        <authorList>
            <person name="Song R."/>
            <person name="Chenine A.L."/>
            <person name="Ruprecht R.M."/>
        </authorList>
    </citation>
    <scope>NUCLEOTIDE SEQUENCE [LARGE SCALE GENOMIC DNA]</scope>
    <source>
        <strain evidence="1 2">CECT 8489</strain>
    </source>
</reference>
<sequence>MKAGYGVRVGVSGVLHSASTTFSGSWKSVLLIEEMPQRAEVERVHIAARSLL</sequence>
<organism evidence="1 2">
    <name type="scientific">Boseongicola aestuarii</name>
    <dbReference type="NCBI Taxonomy" id="1470561"/>
    <lineage>
        <taxon>Bacteria</taxon>
        <taxon>Pseudomonadati</taxon>
        <taxon>Pseudomonadota</taxon>
        <taxon>Alphaproteobacteria</taxon>
        <taxon>Rhodobacterales</taxon>
        <taxon>Paracoccaceae</taxon>
        <taxon>Boseongicola</taxon>
    </lineage>
</organism>
<evidence type="ECO:0000313" key="2">
    <source>
        <dbReference type="Proteomes" id="UP000201838"/>
    </source>
</evidence>
<dbReference type="Proteomes" id="UP000201838">
    <property type="component" value="Unassembled WGS sequence"/>
</dbReference>
<proteinExistence type="predicted"/>
<accession>A0A238J1P6</accession>
<dbReference type="AlphaFoldDB" id="A0A238J1P6"/>
<gene>
    <name evidence="1" type="ORF">BOA8489_01947</name>
</gene>
<protein>
    <submittedName>
        <fullName evidence="1">Uncharacterized protein</fullName>
    </submittedName>
</protein>
<dbReference type="RefSeq" id="WP_176440262.1">
    <property type="nucleotide sequence ID" value="NZ_FXXQ01000006.1"/>
</dbReference>
<evidence type="ECO:0000313" key="1">
    <source>
        <dbReference type="EMBL" id="SMX23834.1"/>
    </source>
</evidence>
<dbReference type="EMBL" id="FXXQ01000006">
    <property type="protein sequence ID" value="SMX23834.1"/>
    <property type="molecule type" value="Genomic_DNA"/>
</dbReference>